<dbReference type="EMBL" id="JPMI01000431">
    <property type="protein sequence ID" value="KFA86704.1"/>
    <property type="molecule type" value="Genomic_DNA"/>
</dbReference>
<comment type="caution">
    <text evidence="2">The sequence shown here is derived from an EMBL/GenBank/DDBJ whole genome shotgun (WGS) entry which is preliminary data.</text>
</comment>
<accession>A0A084SE19</accession>
<dbReference type="GO" id="GO:0016998">
    <property type="term" value="P:cell wall macromolecule catabolic process"/>
    <property type="evidence" value="ECO:0007669"/>
    <property type="project" value="InterPro"/>
</dbReference>
<dbReference type="Proteomes" id="UP000028547">
    <property type="component" value="Unassembled WGS sequence"/>
</dbReference>
<proteinExistence type="predicted"/>
<gene>
    <name evidence="2" type="ORF">Q664_52795</name>
</gene>
<dbReference type="GO" id="GO:0006032">
    <property type="term" value="P:chitin catabolic process"/>
    <property type="evidence" value="ECO:0007669"/>
    <property type="project" value="InterPro"/>
</dbReference>
<evidence type="ECO:0000313" key="3">
    <source>
        <dbReference type="Proteomes" id="UP000028547"/>
    </source>
</evidence>
<name>A0A084SE19_9BACT</name>
<dbReference type="PANTHER" id="PTHR34408">
    <property type="entry name" value="FAMILY PROTEIN, PUTATIVE-RELATED"/>
    <property type="match status" value="1"/>
</dbReference>
<dbReference type="Gene3D" id="1.10.530.10">
    <property type="match status" value="1"/>
</dbReference>
<dbReference type="InterPro" id="IPR023346">
    <property type="entry name" value="Lysozyme-like_dom_sf"/>
</dbReference>
<dbReference type="InterPro" id="IPR052354">
    <property type="entry name" value="Cell_Wall_Dynamics_Protein"/>
</dbReference>
<sequence length="180" mass="19409">MQQAGPISLEQLKAIMPRVPVAKASEYLGHLNAAMREREITSPKRAAAFLAQLAHESGELRYMEEIASGAAYEGRADLGNTQPGDGKRYKGRGPIQLTGRANYRTAGKALGVALEDNPTRAAEPDVAFRVAAWYWGSRGLNSLADTGNFREITRLINGGYNGMADREAFWAKAKATLGAA</sequence>
<dbReference type="Pfam" id="PF00182">
    <property type="entry name" value="Glyco_hydro_19"/>
    <property type="match status" value="1"/>
</dbReference>
<organism evidence="2 3">
    <name type="scientific">Archangium violaceum Cb vi76</name>
    <dbReference type="NCBI Taxonomy" id="1406225"/>
    <lineage>
        <taxon>Bacteria</taxon>
        <taxon>Pseudomonadati</taxon>
        <taxon>Myxococcota</taxon>
        <taxon>Myxococcia</taxon>
        <taxon>Myxococcales</taxon>
        <taxon>Cystobacterineae</taxon>
        <taxon>Archangiaceae</taxon>
        <taxon>Archangium</taxon>
    </lineage>
</organism>
<evidence type="ECO:0000313" key="2">
    <source>
        <dbReference type="EMBL" id="KFA86704.1"/>
    </source>
</evidence>
<dbReference type="InterPro" id="IPR000726">
    <property type="entry name" value="Glyco_hydro_19_cat"/>
</dbReference>
<protein>
    <recommendedName>
        <fullName evidence="1">Glycoside hydrolase family 19 catalytic domain-containing protein</fullName>
    </recommendedName>
</protein>
<dbReference type="PANTHER" id="PTHR34408:SF1">
    <property type="entry name" value="GLYCOSYL HYDROLASE FAMILY 19 DOMAIN-CONTAINING PROTEIN HI_1415"/>
    <property type="match status" value="1"/>
</dbReference>
<dbReference type="SUPFAM" id="SSF53955">
    <property type="entry name" value="Lysozyme-like"/>
    <property type="match status" value="1"/>
</dbReference>
<reference evidence="2 3" key="1">
    <citation type="submission" date="2014-07" db="EMBL/GenBank/DDBJ databases">
        <title>Draft Genome Sequence of Gephyronic Acid Producer, Cystobacter violaceus Strain Cb vi76.</title>
        <authorList>
            <person name="Stevens D.C."/>
            <person name="Young J."/>
            <person name="Carmichael R."/>
            <person name="Tan J."/>
            <person name="Taylor R.E."/>
        </authorList>
    </citation>
    <scope>NUCLEOTIDE SEQUENCE [LARGE SCALE GENOMIC DNA]</scope>
    <source>
        <strain evidence="2 3">Cb vi76</strain>
    </source>
</reference>
<dbReference type="AlphaFoldDB" id="A0A084SE19"/>
<evidence type="ECO:0000259" key="1">
    <source>
        <dbReference type="Pfam" id="PF00182"/>
    </source>
</evidence>
<dbReference type="GO" id="GO:0004568">
    <property type="term" value="F:chitinase activity"/>
    <property type="evidence" value="ECO:0007669"/>
    <property type="project" value="InterPro"/>
</dbReference>
<feature type="domain" description="Glycoside hydrolase family 19 catalytic" evidence="1">
    <location>
        <begin position="44"/>
        <end position="136"/>
    </location>
</feature>
<dbReference type="CDD" id="cd00325">
    <property type="entry name" value="chitinase_GH19"/>
    <property type="match status" value="1"/>
</dbReference>